<reference evidence="2 3" key="1">
    <citation type="submission" date="2016-09" db="EMBL/GenBank/DDBJ databases">
        <title>Vagococcus teuberi sp. nov., isolated from the Malian artisanal sour milk fene.</title>
        <authorList>
            <person name="Wullschleger S."/>
            <person name="Seifert C."/>
            <person name="Baumgartner S."/>
            <person name="Lacroix C."/>
            <person name="Bonfoh B."/>
            <person name="Stevens M.J."/>
            <person name="Meile L."/>
        </authorList>
    </citation>
    <scope>NUCLEOTIDE SEQUENCE [LARGE SCALE GENOMIC DNA]</scope>
    <source>
        <strain evidence="2 3">DSM 21459</strain>
    </source>
</reference>
<evidence type="ECO:0000313" key="2">
    <source>
        <dbReference type="EMBL" id="APB31594.1"/>
    </source>
</evidence>
<dbReference type="EMBL" id="CP017267">
    <property type="protein sequence ID" value="APB31594.1"/>
    <property type="molecule type" value="Genomic_DNA"/>
</dbReference>
<name>A0A1J0A6Q5_9ENTE</name>
<dbReference type="KEGG" id="vte:BHY08_06980"/>
<accession>A0A1J0A6Q5</accession>
<dbReference type="InterPro" id="IPR036397">
    <property type="entry name" value="RNaseH_sf"/>
</dbReference>
<dbReference type="InterPro" id="IPR002156">
    <property type="entry name" value="RNaseH_domain"/>
</dbReference>
<dbReference type="InterPro" id="IPR012337">
    <property type="entry name" value="RNaseH-like_sf"/>
</dbReference>
<sequence>MIKIYTDASTHPKHKKSVGCFIIKNEADAIIETFPLEATNNHTAEFQTMVKVLEYCLEHQLEKQLVFIYSDSNIVVKSFNKKYVKNDDFSPLLEQLLTLSRHFEELAIEWIPESQNKMADHHARQALKKELKKKK</sequence>
<dbReference type="CDD" id="cd09279">
    <property type="entry name" value="RNase_HI_like"/>
    <property type="match status" value="1"/>
</dbReference>
<protein>
    <recommendedName>
        <fullName evidence="1">RNase H type-1 domain-containing protein</fullName>
    </recommendedName>
</protein>
<proteinExistence type="predicted"/>
<dbReference type="STRING" id="519472.BHY08_06980"/>
<organism evidence="2 3">
    <name type="scientific">Vagococcus teuberi</name>
    <dbReference type="NCBI Taxonomy" id="519472"/>
    <lineage>
        <taxon>Bacteria</taxon>
        <taxon>Bacillati</taxon>
        <taxon>Bacillota</taxon>
        <taxon>Bacilli</taxon>
        <taxon>Lactobacillales</taxon>
        <taxon>Enterococcaceae</taxon>
        <taxon>Vagococcus</taxon>
    </lineage>
</organism>
<dbReference type="Gene3D" id="3.30.420.10">
    <property type="entry name" value="Ribonuclease H-like superfamily/Ribonuclease H"/>
    <property type="match status" value="1"/>
</dbReference>
<evidence type="ECO:0000313" key="3">
    <source>
        <dbReference type="Proteomes" id="UP000191200"/>
    </source>
</evidence>
<dbReference type="Proteomes" id="UP000191200">
    <property type="component" value="Chromosome"/>
</dbReference>
<dbReference type="PROSITE" id="PS50879">
    <property type="entry name" value="RNASE_H_1"/>
    <property type="match status" value="1"/>
</dbReference>
<evidence type="ECO:0000259" key="1">
    <source>
        <dbReference type="PROSITE" id="PS50879"/>
    </source>
</evidence>
<dbReference type="InterPro" id="IPR053151">
    <property type="entry name" value="RNase_H-like"/>
</dbReference>
<dbReference type="PANTHER" id="PTHR47723">
    <property type="entry name" value="OS05G0353850 PROTEIN"/>
    <property type="match status" value="1"/>
</dbReference>
<dbReference type="RefSeq" id="WP_071457186.1">
    <property type="nucleotide sequence ID" value="NZ_CP017267.1"/>
</dbReference>
<dbReference type="GO" id="GO:0003676">
    <property type="term" value="F:nucleic acid binding"/>
    <property type="evidence" value="ECO:0007669"/>
    <property type="project" value="InterPro"/>
</dbReference>
<feature type="domain" description="RNase H type-1" evidence="1">
    <location>
        <begin position="1"/>
        <end position="128"/>
    </location>
</feature>
<dbReference type="SUPFAM" id="SSF53098">
    <property type="entry name" value="Ribonuclease H-like"/>
    <property type="match status" value="1"/>
</dbReference>
<keyword evidence="3" id="KW-1185">Reference proteome</keyword>
<dbReference type="GO" id="GO:0004523">
    <property type="term" value="F:RNA-DNA hybrid ribonuclease activity"/>
    <property type="evidence" value="ECO:0007669"/>
    <property type="project" value="InterPro"/>
</dbReference>
<dbReference type="AlphaFoldDB" id="A0A1J0A6Q5"/>
<dbReference type="Pfam" id="PF13456">
    <property type="entry name" value="RVT_3"/>
    <property type="match status" value="1"/>
</dbReference>
<dbReference type="PANTHER" id="PTHR47723:SF19">
    <property type="entry name" value="POLYNUCLEOTIDYL TRANSFERASE, RIBONUCLEASE H-LIKE SUPERFAMILY PROTEIN"/>
    <property type="match status" value="1"/>
</dbReference>
<gene>
    <name evidence="2" type="ORF">BHY08_06980</name>
</gene>